<dbReference type="CDD" id="cd06261">
    <property type="entry name" value="TM_PBP2"/>
    <property type="match status" value="1"/>
</dbReference>
<dbReference type="GO" id="GO:0055085">
    <property type="term" value="P:transmembrane transport"/>
    <property type="evidence" value="ECO:0007669"/>
    <property type="project" value="InterPro"/>
</dbReference>
<evidence type="ECO:0000256" key="6">
    <source>
        <dbReference type="ARBA" id="ARBA00023136"/>
    </source>
</evidence>
<keyword evidence="6 7" id="KW-0472">Membrane</keyword>
<dbReference type="InterPro" id="IPR006059">
    <property type="entry name" value="SBP"/>
</dbReference>
<keyword evidence="2 7" id="KW-0813">Transport</keyword>
<comment type="similarity">
    <text evidence="7">Belongs to the binding-protein-dependent transport system permease family.</text>
</comment>
<evidence type="ECO:0000256" key="3">
    <source>
        <dbReference type="ARBA" id="ARBA00022475"/>
    </source>
</evidence>
<feature type="transmembrane region" description="Helical" evidence="7">
    <location>
        <begin position="398"/>
        <end position="416"/>
    </location>
</feature>
<dbReference type="SUPFAM" id="SSF161098">
    <property type="entry name" value="MetI-like"/>
    <property type="match status" value="1"/>
</dbReference>
<feature type="transmembrane region" description="Helical" evidence="7">
    <location>
        <begin position="705"/>
        <end position="722"/>
    </location>
</feature>
<protein>
    <submittedName>
        <fullName evidence="10">Sugar ABC transporter permease</fullName>
    </submittedName>
</protein>
<evidence type="ECO:0000256" key="2">
    <source>
        <dbReference type="ARBA" id="ARBA00022448"/>
    </source>
</evidence>
<dbReference type="InterPro" id="IPR035906">
    <property type="entry name" value="MetI-like_sf"/>
</dbReference>
<dbReference type="EMBL" id="CP012672">
    <property type="protein sequence ID" value="AUX37039.1"/>
    <property type="molecule type" value="Genomic_DNA"/>
</dbReference>
<feature type="region of interest" description="Disordered" evidence="8">
    <location>
        <begin position="738"/>
        <end position="758"/>
    </location>
</feature>
<proteinExistence type="inferred from homology"/>
<comment type="subcellular location">
    <subcellularLocation>
        <location evidence="1 7">Cell membrane</location>
        <topology evidence="1 7">Multi-pass membrane protein</topology>
    </subcellularLocation>
</comment>
<evidence type="ECO:0000256" key="5">
    <source>
        <dbReference type="ARBA" id="ARBA00022989"/>
    </source>
</evidence>
<dbReference type="Proteomes" id="UP000295497">
    <property type="component" value="Chromosome"/>
</dbReference>
<keyword evidence="5 7" id="KW-1133">Transmembrane helix</keyword>
<evidence type="ECO:0000256" key="1">
    <source>
        <dbReference type="ARBA" id="ARBA00004651"/>
    </source>
</evidence>
<feature type="domain" description="ABC transmembrane type-1" evidence="9">
    <location>
        <begin position="506"/>
        <end position="726"/>
    </location>
</feature>
<dbReference type="Gene3D" id="1.10.3720.10">
    <property type="entry name" value="MetI-like"/>
    <property type="match status" value="1"/>
</dbReference>
<organism evidence="10 11">
    <name type="scientific">Sorangium cellulosum</name>
    <name type="common">Polyangium cellulosum</name>
    <dbReference type="NCBI Taxonomy" id="56"/>
    <lineage>
        <taxon>Bacteria</taxon>
        <taxon>Pseudomonadati</taxon>
        <taxon>Myxococcota</taxon>
        <taxon>Polyangia</taxon>
        <taxon>Polyangiales</taxon>
        <taxon>Polyangiaceae</taxon>
        <taxon>Sorangium</taxon>
    </lineage>
</organism>
<reference evidence="10 11" key="1">
    <citation type="submission" date="2015-09" db="EMBL/GenBank/DDBJ databases">
        <title>Sorangium comparison.</title>
        <authorList>
            <person name="Zaburannyi N."/>
            <person name="Bunk B."/>
            <person name="Overmann J."/>
            <person name="Mueller R."/>
        </authorList>
    </citation>
    <scope>NUCLEOTIDE SEQUENCE [LARGE SCALE GENOMIC DNA]</scope>
    <source>
        <strain evidence="10 11">So ce836</strain>
    </source>
</reference>
<evidence type="ECO:0000259" key="9">
    <source>
        <dbReference type="PROSITE" id="PS50928"/>
    </source>
</evidence>
<dbReference type="PANTHER" id="PTHR30193:SF41">
    <property type="entry name" value="DIACETYLCHITOBIOSE UPTAKE SYSTEM PERMEASE PROTEIN NGCF"/>
    <property type="match status" value="1"/>
</dbReference>
<accession>A0A4P2R243</accession>
<evidence type="ECO:0000313" key="11">
    <source>
        <dbReference type="Proteomes" id="UP000295497"/>
    </source>
</evidence>
<keyword evidence="4 7" id="KW-0812">Transmembrane</keyword>
<evidence type="ECO:0000256" key="8">
    <source>
        <dbReference type="SAM" id="MobiDB-lite"/>
    </source>
</evidence>
<feature type="transmembrane region" description="Helical" evidence="7">
    <location>
        <begin position="540"/>
        <end position="561"/>
    </location>
</feature>
<evidence type="ECO:0000313" key="10">
    <source>
        <dbReference type="EMBL" id="AUX37039.1"/>
    </source>
</evidence>
<dbReference type="Gene3D" id="3.40.190.10">
    <property type="entry name" value="Periplasmic binding protein-like II"/>
    <property type="match status" value="2"/>
</dbReference>
<dbReference type="Pfam" id="PF13416">
    <property type="entry name" value="SBP_bac_8"/>
    <property type="match status" value="1"/>
</dbReference>
<dbReference type="InterPro" id="IPR051393">
    <property type="entry name" value="ABC_transporter_permease"/>
</dbReference>
<name>A0A4P2R243_SORCE</name>
<feature type="transmembrane region" description="Helical" evidence="7">
    <location>
        <begin position="502"/>
        <end position="531"/>
    </location>
</feature>
<dbReference type="AlphaFoldDB" id="A0A4P2R243"/>
<dbReference type="PROSITE" id="PS50928">
    <property type="entry name" value="ABC_TM1"/>
    <property type="match status" value="1"/>
</dbReference>
<feature type="compositionally biased region" description="Low complexity" evidence="8">
    <location>
        <begin position="745"/>
        <end position="758"/>
    </location>
</feature>
<dbReference type="SUPFAM" id="SSF53850">
    <property type="entry name" value="Periplasmic binding protein-like II"/>
    <property type="match status" value="1"/>
</dbReference>
<feature type="transmembrane region" description="Helical" evidence="7">
    <location>
        <begin position="652"/>
        <end position="678"/>
    </location>
</feature>
<evidence type="ECO:0000256" key="4">
    <source>
        <dbReference type="ARBA" id="ARBA00022692"/>
    </source>
</evidence>
<dbReference type="Pfam" id="PF00528">
    <property type="entry name" value="BPD_transp_1"/>
    <property type="match status" value="1"/>
</dbReference>
<gene>
    <name evidence="10" type="ORF">SOCE836_092580</name>
</gene>
<keyword evidence="3" id="KW-1003">Cell membrane</keyword>
<sequence>MPSRRPAPALAALALVLLLPGLAVAAPIRLWHAYRDDEARALGAIVAAFQGAEVELLAVPFDAYASKLQAAVPMGEGPDLFIDAHERLGDYRARKLVAPVGDALEPGGEAVFQGPALAAVRLGGEIFGLPISQKCMALYMNTALVQEAPAFLEDIAALAGALPQGVYPLAYEASNAYAHMPILAAFGGAMLDENDQFGFIGPGPERSLELVRSLIARRVVPEDANGALVTDLFNAGRAAFAISGPWFVGGLKDEAKRRARVVPLPKVRETGQPMRPFMTVEAVMLSPQGAQRAEARALARHLAGAAAAATRIEVARTPPVRSDVAVPAGDAFIAAFAEQAKVAIPMPTSPAMRSTWEPAARAIRKVLRGDAPPDVALAEAKHRFDDVRRPLPPRASPAPLLVGLGALALLLALRWASAAKGAVRGPALRRSLERSIQRSIPAYKYVAHAVVAIGVLVIVPLVIGAATSLFAGSGESLRYVGLANFISILTARGEPLFSSGSFYLVLAVTVLWTAVNVVCHLVLGVSLALLLHRPTLRLRALYRVLLIVPWAVPSYVTALSWKGMFHRQYGAVTGLIEAVNAAFGTSIEPIAWFSSFTTAFTANVATNVWLGFPFMMVVTLGALTAVPGEVLEAAEVDGASRWQRLWKITLPLIRPVLAPAVTLGAIWTFNMFNVVFLVSGGDPDGTTDILVSEAYRWAFTREAQYGYAAAYSVLIFLLLTLATRDWRWRRRTPGSFIPQGGGAADGSAPAPVAATEAV</sequence>
<dbReference type="PANTHER" id="PTHR30193">
    <property type="entry name" value="ABC TRANSPORTER PERMEASE PROTEIN"/>
    <property type="match status" value="1"/>
</dbReference>
<evidence type="ECO:0000256" key="7">
    <source>
        <dbReference type="RuleBase" id="RU363032"/>
    </source>
</evidence>
<feature type="transmembrane region" description="Helical" evidence="7">
    <location>
        <begin position="445"/>
        <end position="471"/>
    </location>
</feature>
<dbReference type="GO" id="GO:0005886">
    <property type="term" value="C:plasma membrane"/>
    <property type="evidence" value="ECO:0007669"/>
    <property type="project" value="UniProtKB-SubCell"/>
</dbReference>
<dbReference type="InterPro" id="IPR000515">
    <property type="entry name" value="MetI-like"/>
</dbReference>
<dbReference type="RefSeq" id="WP_129579753.1">
    <property type="nucleotide sequence ID" value="NZ_CP012672.1"/>
</dbReference>